<dbReference type="InterPro" id="IPR036390">
    <property type="entry name" value="WH_DNA-bd_sf"/>
</dbReference>
<evidence type="ECO:0000256" key="1">
    <source>
        <dbReference type="ARBA" id="ARBA00009437"/>
    </source>
</evidence>
<protein>
    <recommendedName>
        <fullName evidence="5">HTH lysR-type domain-containing protein</fullName>
    </recommendedName>
</protein>
<dbReference type="Pfam" id="PF00126">
    <property type="entry name" value="HTH_1"/>
    <property type="match status" value="1"/>
</dbReference>
<dbReference type="PANTHER" id="PTHR30126">
    <property type="entry name" value="HTH-TYPE TRANSCRIPTIONAL REGULATOR"/>
    <property type="match status" value="1"/>
</dbReference>
<dbReference type="GO" id="GO:0003700">
    <property type="term" value="F:DNA-binding transcription factor activity"/>
    <property type="evidence" value="ECO:0007669"/>
    <property type="project" value="InterPro"/>
</dbReference>
<keyword evidence="2" id="KW-0805">Transcription regulation</keyword>
<sequence>MNSVDEAGLIETEADKIPPLLYEMVRSFIVLADTLNLSQAVRLLGSTRQTVRRHIAQIEDYLDAPLFDVDERRYRLTQRGEEALPEAREFLARGKVWIGGNTRSSGGLLRLSHETPNGWNFYQQQRPLTQIWDGESPMIKEAFVAWVNSEGRLEHENFQKIRPYVLVYRDSPSGWICIEVGQESFYTNWWGWENARSSIGRPLANFPGGPEFEAMLDFPFREVQANGGVRLDEIVTQIPRDTASGELIPLAYKRLLMASRFPDGSFALISAVDRSRHVTISGLDQAAMSGMPDDAIVRF</sequence>
<keyword evidence="4" id="KW-0804">Transcription</keyword>
<dbReference type="PROSITE" id="PS50931">
    <property type="entry name" value="HTH_LYSR"/>
    <property type="match status" value="1"/>
</dbReference>
<organism evidence="6">
    <name type="scientific">marine sediment metagenome</name>
    <dbReference type="NCBI Taxonomy" id="412755"/>
    <lineage>
        <taxon>unclassified sequences</taxon>
        <taxon>metagenomes</taxon>
        <taxon>ecological metagenomes</taxon>
    </lineage>
</organism>
<dbReference type="InterPro" id="IPR000847">
    <property type="entry name" value="LysR_HTH_N"/>
</dbReference>
<evidence type="ECO:0000256" key="2">
    <source>
        <dbReference type="ARBA" id="ARBA00023015"/>
    </source>
</evidence>
<comment type="caution">
    <text evidence="6">The sequence shown here is derived from an EMBL/GenBank/DDBJ whole genome shotgun (WGS) entry which is preliminary data.</text>
</comment>
<evidence type="ECO:0000313" key="6">
    <source>
        <dbReference type="EMBL" id="KKN92597.1"/>
    </source>
</evidence>
<dbReference type="EMBL" id="LAZR01000094">
    <property type="protein sequence ID" value="KKN92597.1"/>
    <property type="molecule type" value="Genomic_DNA"/>
</dbReference>
<evidence type="ECO:0000256" key="3">
    <source>
        <dbReference type="ARBA" id="ARBA00023125"/>
    </source>
</evidence>
<dbReference type="InterPro" id="IPR036388">
    <property type="entry name" value="WH-like_DNA-bd_sf"/>
</dbReference>
<proteinExistence type="inferred from homology"/>
<feature type="domain" description="HTH lysR-type" evidence="5">
    <location>
        <begin position="26"/>
        <end position="77"/>
    </location>
</feature>
<keyword evidence="3" id="KW-0238">DNA-binding</keyword>
<name>A0A0F9UYH9_9ZZZZ</name>
<evidence type="ECO:0000256" key="4">
    <source>
        <dbReference type="ARBA" id="ARBA00023163"/>
    </source>
</evidence>
<dbReference type="Gene3D" id="1.10.10.10">
    <property type="entry name" value="Winged helix-like DNA-binding domain superfamily/Winged helix DNA-binding domain"/>
    <property type="match status" value="1"/>
</dbReference>
<dbReference type="PANTHER" id="PTHR30126:SF40">
    <property type="entry name" value="HTH-TYPE TRANSCRIPTIONAL REGULATOR GLTR"/>
    <property type="match status" value="1"/>
</dbReference>
<comment type="similarity">
    <text evidence="1">Belongs to the LysR transcriptional regulatory family.</text>
</comment>
<gene>
    <name evidence="6" type="ORF">LCGC14_0207560</name>
</gene>
<evidence type="ECO:0000259" key="5">
    <source>
        <dbReference type="PROSITE" id="PS50931"/>
    </source>
</evidence>
<dbReference type="AlphaFoldDB" id="A0A0F9UYH9"/>
<dbReference type="GO" id="GO:0000976">
    <property type="term" value="F:transcription cis-regulatory region binding"/>
    <property type="evidence" value="ECO:0007669"/>
    <property type="project" value="TreeGrafter"/>
</dbReference>
<accession>A0A0F9UYH9</accession>
<reference evidence="6" key="1">
    <citation type="journal article" date="2015" name="Nature">
        <title>Complex archaea that bridge the gap between prokaryotes and eukaryotes.</title>
        <authorList>
            <person name="Spang A."/>
            <person name="Saw J.H."/>
            <person name="Jorgensen S.L."/>
            <person name="Zaremba-Niedzwiedzka K."/>
            <person name="Martijn J."/>
            <person name="Lind A.E."/>
            <person name="van Eijk R."/>
            <person name="Schleper C."/>
            <person name="Guy L."/>
            <person name="Ettema T.J."/>
        </authorList>
    </citation>
    <scope>NUCLEOTIDE SEQUENCE</scope>
</reference>
<dbReference type="SUPFAM" id="SSF46785">
    <property type="entry name" value="Winged helix' DNA-binding domain"/>
    <property type="match status" value="1"/>
</dbReference>